<keyword evidence="1" id="KW-0732">Signal</keyword>
<geneLocation type="plasmid" evidence="5 6">
    <name>unnamed1</name>
</geneLocation>
<name>A0AAP9Y769_BURGL</name>
<accession>A0AAP9Y769</accession>
<gene>
    <name evidence="3" type="ORF">I6H06_28535</name>
    <name evidence="4" type="ORF">NFI99_12810</name>
</gene>
<reference evidence="4" key="2">
    <citation type="submission" date="2022-06" db="EMBL/GenBank/DDBJ databases">
        <title>Draft genome sequence of Burkholderia glumae strain GR20004 isolated from rice panicle showing bacterial panicle blight.</title>
        <authorList>
            <person name="Choi S.Y."/>
            <person name="Lee Y.H."/>
        </authorList>
    </citation>
    <scope>NUCLEOTIDE SEQUENCE</scope>
    <source>
        <strain evidence="4">GR20004</strain>
        <plasmid evidence="4">unnamed1</plasmid>
    </source>
</reference>
<dbReference type="Proteomes" id="UP001056386">
    <property type="component" value="Plasmid unnamed1"/>
</dbReference>
<dbReference type="GeneID" id="45693201"/>
<keyword evidence="6" id="KW-1185">Reference proteome</keyword>
<feature type="domain" description="DUF547" evidence="2">
    <location>
        <begin position="90"/>
        <end position="193"/>
    </location>
</feature>
<dbReference type="PANTHER" id="PTHR46361:SF3">
    <property type="entry name" value="ELECTRON CARRIER_ PROTEIN DISULFIDE OXIDOREDUCTASE"/>
    <property type="match status" value="1"/>
</dbReference>
<feature type="signal peptide" evidence="1">
    <location>
        <begin position="1"/>
        <end position="30"/>
    </location>
</feature>
<dbReference type="AlphaFoldDB" id="A0AAP9Y769"/>
<dbReference type="EMBL" id="CP065602">
    <property type="protein sequence ID" value="QPQ94712.1"/>
    <property type="molecule type" value="Genomic_DNA"/>
</dbReference>
<dbReference type="RefSeq" id="WP_102952662.1">
    <property type="nucleotide sequence ID" value="NZ_CP021076.1"/>
</dbReference>
<feature type="chain" id="PRO_5043046418" evidence="1">
    <location>
        <begin position="31"/>
        <end position="267"/>
    </location>
</feature>
<organism evidence="3 5">
    <name type="scientific">Burkholderia glumae</name>
    <name type="common">Pseudomonas glumae</name>
    <dbReference type="NCBI Taxonomy" id="337"/>
    <lineage>
        <taxon>Bacteria</taxon>
        <taxon>Pseudomonadati</taxon>
        <taxon>Pseudomonadota</taxon>
        <taxon>Betaproteobacteria</taxon>
        <taxon>Burkholderiales</taxon>
        <taxon>Burkholderiaceae</taxon>
        <taxon>Burkholderia</taxon>
    </lineage>
</organism>
<dbReference type="Proteomes" id="UP000594892">
    <property type="component" value="Plasmid unnamed1"/>
</dbReference>
<evidence type="ECO:0000313" key="5">
    <source>
        <dbReference type="Proteomes" id="UP000594892"/>
    </source>
</evidence>
<evidence type="ECO:0000256" key="1">
    <source>
        <dbReference type="SAM" id="SignalP"/>
    </source>
</evidence>
<sequence>MKHPLVPLRMPMTRRRLLATLCAIPVWSWAADGSQHGAGAAHWARVLQKFVNDRGQVDFCSLSADMVDLNAYVGYIASESPRSAPAEFPSRNDALAYYINTYNALSMLNVITSGIPKELGLLTRVWFFGLRRFKIGGESMSLYTYENSVIRTMGDERVHFALNCMSAGCPRLPRQPFTGPELDRQLDGAARYFFGETRNLQIDLARRTIRVSSILKFYMDDFLKRGTTLIAYINRYAPVKVPVDSQIEFIPYDWTIYAQDRRCHGDA</sequence>
<dbReference type="EMBL" id="CP099584">
    <property type="protein sequence ID" value="USS44160.1"/>
    <property type="molecule type" value="Genomic_DNA"/>
</dbReference>
<keyword evidence="3" id="KW-0614">Plasmid</keyword>
<proteinExistence type="predicted"/>
<reference evidence="3 5" key="1">
    <citation type="submission" date="2020-12" db="EMBL/GenBank/DDBJ databases">
        <title>FDA dAtabase for Regulatory Grade micrObial Sequences (FDA-ARGOS): Supporting development and validation of Infectious Disease Dx tests.</title>
        <authorList>
            <person name="Minogue T."/>
            <person name="Wolcott M."/>
            <person name="Wasieloski L."/>
            <person name="Aguilar W."/>
            <person name="Moore D."/>
            <person name="Jaissle J."/>
            <person name="Tallon L."/>
            <person name="Sadzewicz L."/>
            <person name="Zhao X."/>
            <person name="Boylan J."/>
            <person name="Ott S."/>
            <person name="Bowen H."/>
            <person name="Vavikolanu K."/>
            <person name="Mehta A."/>
            <person name="Aluvathingal J."/>
            <person name="Nadendla S."/>
            <person name="Yan Y."/>
            <person name="Sichtig H."/>
        </authorList>
    </citation>
    <scope>NUCLEOTIDE SEQUENCE [LARGE SCALE GENOMIC DNA]</scope>
    <source>
        <strain evidence="3 5">FDAARGOS_949</strain>
        <plasmid evidence="3 5">unnamed1</plasmid>
    </source>
</reference>
<evidence type="ECO:0000313" key="6">
    <source>
        <dbReference type="Proteomes" id="UP001056386"/>
    </source>
</evidence>
<dbReference type="InterPro" id="IPR006869">
    <property type="entry name" value="DUF547"/>
</dbReference>
<protein>
    <submittedName>
        <fullName evidence="3">DUF547 domain-containing protein</fullName>
    </submittedName>
</protein>
<dbReference type="Pfam" id="PF04784">
    <property type="entry name" value="DUF547"/>
    <property type="match status" value="1"/>
</dbReference>
<evidence type="ECO:0000259" key="2">
    <source>
        <dbReference type="Pfam" id="PF04784"/>
    </source>
</evidence>
<evidence type="ECO:0000313" key="3">
    <source>
        <dbReference type="EMBL" id="QPQ94712.1"/>
    </source>
</evidence>
<evidence type="ECO:0000313" key="4">
    <source>
        <dbReference type="EMBL" id="USS44160.1"/>
    </source>
</evidence>
<dbReference type="PANTHER" id="PTHR46361">
    <property type="entry name" value="ELECTRON CARRIER/ PROTEIN DISULFIDE OXIDOREDUCTASE"/>
    <property type="match status" value="1"/>
</dbReference>